<evidence type="ECO:0000256" key="1">
    <source>
        <dbReference type="SAM" id="Phobius"/>
    </source>
</evidence>
<reference evidence="4" key="1">
    <citation type="submission" date="2015-11" db="EMBL/GenBank/DDBJ databases">
        <authorList>
            <person name="Blom J."/>
        </authorList>
    </citation>
    <scope>NUCLEOTIDE SEQUENCE [LARGE SCALE GENOMIC DNA]</scope>
</reference>
<dbReference type="InterPro" id="IPR052710">
    <property type="entry name" value="CAAX_protease"/>
</dbReference>
<dbReference type="STRING" id="1619313.EM595_0903"/>
<keyword evidence="1" id="KW-1133">Transmembrane helix</keyword>
<protein>
    <recommendedName>
        <fullName evidence="2">CAAX prenyl protease 2/Lysostaphin resistance protein A-like domain-containing protein</fullName>
    </recommendedName>
</protein>
<keyword evidence="4" id="KW-1185">Reference proteome</keyword>
<dbReference type="GO" id="GO:0080120">
    <property type="term" value="P:CAAX-box protein maturation"/>
    <property type="evidence" value="ECO:0007669"/>
    <property type="project" value="UniProtKB-ARBA"/>
</dbReference>
<keyword evidence="1" id="KW-0812">Transmembrane</keyword>
<dbReference type="PATRIC" id="fig|1619313.3.peg.943"/>
<dbReference type="KEGG" id="ege:EM595_0903"/>
<dbReference type="EMBL" id="LN907827">
    <property type="protein sequence ID" value="CUU23139.1"/>
    <property type="molecule type" value="Genomic_DNA"/>
</dbReference>
<feature type="transmembrane region" description="Helical" evidence="1">
    <location>
        <begin position="51"/>
        <end position="69"/>
    </location>
</feature>
<dbReference type="Proteomes" id="UP000059419">
    <property type="component" value="Chromosome 1"/>
</dbReference>
<dbReference type="AlphaFoldDB" id="A0A0U5L371"/>
<proteinExistence type="predicted"/>
<feature type="transmembrane region" description="Helical" evidence="1">
    <location>
        <begin position="177"/>
        <end position="196"/>
    </location>
</feature>
<feature type="transmembrane region" description="Helical" evidence="1">
    <location>
        <begin position="21"/>
        <end position="45"/>
    </location>
</feature>
<dbReference type="InterPro" id="IPR003675">
    <property type="entry name" value="Rce1/LyrA-like_dom"/>
</dbReference>
<feature type="transmembrane region" description="Helical" evidence="1">
    <location>
        <begin position="150"/>
        <end position="171"/>
    </location>
</feature>
<evidence type="ECO:0000259" key="2">
    <source>
        <dbReference type="Pfam" id="PF02517"/>
    </source>
</evidence>
<feature type="transmembrane region" description="Helical" evidence="1">
    <location>
        <begin position="203"/>
        <end position="224"/>
    </location>
</feature>
<dbReference type="GO" id="GO:0004175">
    <property type="term" value="F:endopeptidase activity"/>
    <property type="evidence" value="ECO:0007669"/>
    <property type="project" value="UniProtKB-ARBA"/>
</dbReference>
<feature type="transmembrane region" description="Helical" evidence="1">
    <location>
        <begin position="120"/>
        <end position="138"/>
    </location>
</feature>
<feature type="domain" description="CAAX prenyl protease 2/Lysostaphin resistance protein A-like" evidence="2">
    <location>
        <begin position="123"/>
        <end position="216"/>
    </location>
</feature>
<keyword evidence="1" id="KW-0472">Membrane</keyword>
<dbReference type="PANTHER" id="PTHR36435:SF1">
    <property type="entry name" value="CAAX AMINO TERMINAL PROTEASE FAMILY PROTEIN"/>
    <property type="match status" value="1"/>
</dbReference>
<evidence type="ECO:0000313" key="3">
    <source>
        <dbReference type="EMBL" id="CUU23139.1"/>
    </source>
</evidence>
<dbReference type="Pfam" id="PF02517">
    <property type="entry name" value="Rce1-like"/>
    <property type="match status" value="1"/>
</dbReference>
<organism evidence="3 4">
    <name type="scientific">Duffyella gerundensis</name>
    <dbReference type="NCBI Taxonomy" id="1619313"/>
    <lineage>
        <taxon>Bacteria</taxon>
        <taxon>Pseudomonadati</taxon>
        <taxon>Pseudomonadota</taxon>
        <taxon>Gammaproteobacteria</taxon>
        <taxon>Enterobacterales</taxon>
        <taxon>Erwiniaceae</taxon>
        <taxon>Duffyella</taxon>
    </lineage>
</organism>
<accession>A0A0U5L371</accession>
<sequence>MRFPLIAGPVMNTRTDRLILTLFYLGSFVAYYAITLLITLFPNYAELRSDGLLMPVLCLFEFAVIYPLYRFYCQRRDDIPLGKLRPANTLLFIGSLLLLMLAQTWFLQPEAWLEEQAQQGSSSMLILMFTAVLLAPVFEEILFRGFLLQAFLLWAPRSRFACMLLTSLLFAMMHTQYVQWQTTVVLTLFSLILCYARLRSKTLALPIFLHMLNNLIALLPAWYFSLQ</sequence>
<name>A0A0U5L371_9GAMM</name>
<gene>
    <name evidence="3" type="ORF">EM595_0903</name>
</gene>
<evidence type="ECO:0000313" key="4">
    <source>
        <dbReference type="Proteomes" id="UP000059419"/>
    </source>
</evidence>
<dbReference type="PANTHER" id="PTHR36435">
    <property type="entry name" value="SLR1288 PROTEIN"/>
    <property type="match status" value="1"/>
</dbReference>
<feature type="transmembrane region" description="Helical" evidence="1">
    <location>
        <begin position="90"/>
        <end position="108"/>
    </location>
</feature>